<evidence type="ECO:0008006" key="2">
    <source>
        <dbReference type="Google" id="ProtNLM"/>
    </source>
</evidence>
<organism evidence="1">
    <name type="scientific">Sesamum latifolium</name>
    <dbReference type="NCBI Taxonomy" id="2727402"/>
    <lineage>
        <taxon>Eukaryota</taxon>
        <taxon>Viridiplantae</taxon>
        <taxon>Streptophyta</taxon>
        <taxon>Embryophyta</taxon>
        <taxon>Tracheophyta</taxon>
        <taxon>Spermatophyta</taxon>
        <taxon>Magnoliopsida</taxon>
        <taxon>eudicotyledons</taxon>
        <taxon>Gunneridae</taxon>
        <taxon>Pentapetalae</taxon>
        <taxon>asterids</taxon>
        <taxon>lamiids</taxon>
        <taxon>Lamiales</taxon>
        <taxon>Pedaliaceae</taxon>
        <taxon>Sesamum</taxon>
    </lineage>
</organism>
<dbReference type="Gene3D" id="3.30.420.10">
    <property type="entry name" value="Ribonuclease H-like superfamily/Ribonuclease H"/>
    <property type="match status" value="1"/>
</dbReference>
<dbReference type="Gene3D" id="3.30.70.270">
    <property type="match status" value="2"/>
</dbReference>
<dbReference type="SUPFAM" id="SSF56672">
    <property type="entry name" value="DNA/RNA polymerases"/>
    <property type="match status" value="1"/>
</dbReference>
<dbReference type="InterPro" id="IPR036397">
    <property type="entry name" value="RNaseH_sf"/>
</dbReference>
<dbReference type="InterPro" id="IPR043502">
    <property type="entry name" value="DNA/RNA_pol_sf"/>
</dbReference>
<protein>
    <recommendedName>
        <fullName evidence="2">RNase H type-1 domain-containing protein</fullName>
    </recommendedName>
</protein>
<dbReference type="PANTHER" id="PTHR48475">
    <property type="entry name" value="RIBONUCLEASE H"/>
    <property type="match status" value="1"/>
</dbReference>
<accession>A0AAW2XSJ7</accession>
<dbReference type="EMBL" id="JACGWN010000003">
    <property type="protein sequence ID" value="KAL0456104.1"/>
    <property type="molecule type" value="Genomic_DNA"/>
</dbReference>
<dbReference type="PANTHER" id="PTHR48475:SF2">
    <property type="entry name" value="RIBONUCLEASE H"/>
    <property type="match status" value="1"/>
</dbReference>
<reference evidence="1" key="2">
    <citation type="journal article" date="2024" name="Plant">
        <title>Genomic evolution and insights into agronomic trait innovations of Sesamum species.</title>
        <authorList>
            <person name="Miao H."/>
            <person name="Wang L."/>
            <person name="Qu L."/>
            <person name="Liu H."/>
            <person name="Sun Y."/>
            <person name="Le M."/>
            <person name="Wang Q."/>
            <person name="Wei S."/>
            <person name="Zheng Y."/>
            <person name="Lin W."/>
            <person name="Duan Y."/>
            <person name="Cao H."/>
            <person name="Xiong S."/>
            <person name="Wang X."/>
            <person name="Wei L."/>
            <person name="Li C."/>
            <person name="Ma Q."/>
            <person name="Ju M."/>
            <person name="Zhao R."/>
            <person name="Li G."/>
            <person name="Mu C."/>
            <person name="Tian Q."/>
            <person name="Mei H."/>
            <person name="Zhang T."/>
            <person name="Gao T."/>
            <person name="Zhang H."/>
        </authorList>
    </citation>
    <scope>NUCLEOTIDE SEQUENCE</scope>
    <source>
        <strain evidence="1">KEN1</strain>
    </source>
</reference>
<reference evidence="1" key="1">
    <citation type="submission" date="2020-06" db="EMBL/GenBank/DDBJ databases">
        <authorList>
            <person name="Li T."/>
            <person name="Hu X."/>
            <person name="Zhang T."/>
            <person name="Song X."/>
            <person name="Zhang H."/>
            <person name="Dai N."/>
            <person name="Sheng W."/>
            <person name="Hou X."/>
            <person name="Wei L."/>
        </authorList>
    </citation>
    <scope>NUCLEOTIDE SEQUENCE</scope>
    <source>
        <strain evidence="1">KEN1</strain>
        <tissue evidence="1">Leaf</tissue>
    </source>
</reference>
<sequence>MDQHLVDLAETFGTLRKYHMKLDPAKCAFGVRSGKSLGYMVMEKGIEVNPKKILAIQEMKPPANLNEVQRLTRRIAALSRFISRSAERSLPFFKALRKIKDFVWDKECQQAFQDLKLYLARLHYSPSPIPGETLYLYLAACQQAPRSAIKVQALAEFVNEATFIEGNEGNWLLHANGSSTFTGSGAGVVFTSPEGGELEYAMHFDFKALNNEAEYEALIASIKMALDAGAKNLIACTDS</sequence>
<gene>
    <name evidence="1" type="ORF">Slati_0949600</name>
</gene>
<evidence type="ECO:0000313" key="1">
    <source>
        <dbReference type="EMBL" id="KAL0456104.1"/>
    </source>
</evidence>
<comment type="caution">
    <text evidence="1">The sequence shown here is derived from an EMBL/GenBank/DDBJ whole genome shotgun (WGS) entry which is preliminary data.</text>
</comment>
<proteinExistence type="predicted"/>
<dbReference type="AlphaFoldDB" id="A0AAW2XSJ7"/>
<dbReference type="InterPro" id="IPR043128">
    <property type="entry name" value="Rev_trsase/Diguanyl_cyclase"/>
</dbReference>
<dbReference type="GO" id="GO:0003676">
    <property type="term" value="F:nucleic acid binding"/>
    <property type="evidence" value="ECO:0007669"/>
    <property type="project" value="InterPro"/>
</dbReference>
<name>A0AAW2XSJ7_9LAMI</name>